<evidence type="ECO:0000256" key="1">
    <source>
        <dbReference type="ARBA" id="ARBA00000898"/>
    </source>
</evidence>
<keyword evidence="7 12" id="KW-0479">Metal-binding</keyword>
<comment type="function">
    <text evidence="12">Catalyzes the hydrolysis of 3-deoxy-D-manno-octulosonate 8-phosphate (KDO 8-P) to 3-deoxy-D-manno-octulosonate (KDO) and inorganic phosphate.</text>
</comment>
<evidence type="ECO:0000256" key="7">
    <source>
        <dbReference type="ARBA" id="ARBA00022723"/>
    </source>
</evidence>
<dbReference type="Pfam" id="PF08282">
    <property type="entry name" value="Hydrolase_3"/>
    <property type="match status" value="1"/>
</dbReference>
<dbReference type="InterPro" id="IPR023214">
    <property type="entry name" value="HAD_sf"/>
</dbReference>
<dbReference type="EC" id="3.1.3.45" evidence="5 12"/>
<dbReference type="GO" id="GO:0008781">
    <property type="term" value="F:N-acylneuraminate cytidylyltransferase activity"/>
    <property type="evidence" value="ECO:0007669"/>
    <property type="project" value="TreeGrafter"/>
</dbReference>
<dbReference type="FunFam" id="3.40.50.1000:FF:000029">
    <property type="entry name" value="3-deoxy-D-manno-octulosonate 8-phosphate phosphatase KdsC"/>
    <property type="match status" value="1"/>
</dbReference>
<evidence type="ECO:0000256" key="8">
    <source>
        <dbReference type="ARBA" id="ARBA00022801"/>
    </source>
</evidence>
<keyword evidence="9 12" id="KW-0460">Magnesium</keyword>
<evidence type="ECO:0000256" key="6">
    <source>
        <dbReference type="ARBA" id="ARBA00020092"/>
    </source>
</evidence>
<dbReference type="InterPro" id="IPR050793">
    <property type="entry name" value="CMP-NeuNAc_synthase"/>
</dbReference>
<name>A0A450U9K7_9GAMM</name>
<feature type="binding site" evidence="13">
    <location>
        <position position="41"/>
    </location>
    <ligand>
        <name>substrate</name>
    </ligand>
</feature>
<dbReference type="PANTHER" id="PTHR21485">
    <property type="entry name" value="HAD SUPERFAMILY MEMBERS CMAS AND KDSC"/>
    <property type="match status" value="1"/>
</dbReference>
<dbReference type="CDD" id="cd01630">
    <property type="entry name" value="HAD_KDO-like"/>
    <property type="match status" value="1"/>
</dbReference>
<feature type="binding site" evidence="13">
    <location>
        <position position="39"/>
    </location>
    <ligand>
        <name>Mg(2+)</name>
        <dbReference type="ChEBI" id="CHEBI:18420"/>
    </ligand>
</feature>
<evidence type="ECO:0000256" key="12">
    <source>
        <dbReference type="PIRNR" id="PIRNR006118"/>
    </source>
</evidence>
<dbReference type="Gene3D" id="3.40.50.1000">
    <property type="entry name" value="HAD superfamily/HAD-like"/>
    <property type="match status" value="1"/>
</dbReference>
<keyword evidence="10 12" id="KW-0448">Lipopolysaccharide biosynthesis</keyword>
<dbReference type="PIRSF" id="PIRSF006118">
    <property type="entry name" value="KDO8-P_Ptase"/>
    <property type="match status" value="1"/>
</dbReference>
<evidence type="ECO:0000256" key="5">
    <source>
        <dbReference type="ARBA" id="ARBA00013066"/>
    </source>
</evidence>
<dbReference type="PANTHER" id="PTHR21485:SF6">
    <property type="entry name" value="N-ACYLNEURAMINATE CYTIDYLYLTRANSFERASE-RELATED"/>
    <property type="match status" value="1"/>
</dbReference>
<evidence type="ECO:0000256" key="11">
    <source>
        <dbReference type="ARBA" id="ARBA00031051"/>
    </source>
</evidence>
<comment type="cofactor">
    <cofactor evidence="2 12 13">
        <name>Mg(2+)</name>
        <dbReference type="ChEBI" id="CHEBI:18420"/>
    </cofactor>
</comment>
<dbReference type="InterPro" id="IPR036412">
    <property type="entry name" value="HAD-like_sf"/>
</dbReference>
<evidence type="ECO:0000256" key="9">
    <source>
        <dbReference type="ARBA" id="ARBA00022842"/>
    </source>
</evidence>
<dbReference type="AlphaFoldDB" id="A0A450U9K7"/>
<dbReference type="InterPro" id="IPR010023">
    <property type="entry name" value="KdsC_fam"/>
</dbReference>
<comment type="similarity">
    <text evidence="3 12">Belongs to the KdsC family.</text>
</comment>
<evidence type="ECO:0000256" key="13">
    <source>
        <dbReference type="PIRSR" id="PIRSR006118-2"/>
    </source>
</evidence>
<dbReference type="SFLD" id="SFLDG01138">
    <property type="entry name" value="C1.6.2:_Deoxy-d-mannose-octulo"/>
    <property type="match status" value="1"/>
</dbReference>
<evidence type="ECO:0000256" key="2">
    <source>
        <dbReference type="ARBA" id="ARBA00001946"/>
    </source>
</evidence>
<dbReference type="NCBIfam" id="TIGR01670">
    <property type="entry name" value="KdsC-phosphatas"/>
    <property type="match status" value="1"/>
</dbReference>
<dbReference type="SFLD" id="SFLDS00003">
    <property type="entry name" value="Haloacid_Dehalogenase"/>
    <property type="match status" value="1"/>
</dbReference>
<feature type="binding site" evidence="13">
    <location>
        <position position="132"/>
    </location>
    <ligand>
        <name>Mg(2+)</name>
        <dbReference type="ChEBI" id="CHEBI:18420"/>
    </ligand>
</feature>
<accession>A0A450U9K7</accession>
<reference evidence="14" key="1">
    <citation type="submission" date="2019-02" db="EMBL/GenBank/DDBJ databases">
        <authorList>
            <person name="Gruber-Vodicka R. H."/>
            <person name="Seah K. B. B."/>
        </authorList>
    </citation>
    <scope>NUCLEOTIDE SEQUENCE</scope>
    <source>
        <strain evidence="14">BECK_M6</strain>
    </source>
</reference>
<evidence type="ECO:0000256" key="4">
    <source>
        <dbReference type="ARBA" id="ARBA00011881"/>
    </source>
</evidence>
<dbReference type="NCBIfam" id="TIGR01662">
    <property type="entry name" value="HAD-SF-IIIA"/>
    <property type="match status" value="1"/>
</dbReference>
<organism evidence="14">
    <name type="scientific">Candidatus Kentrum sp. LFY</name>
    <dbReference type="NCBI Taxonomy" id="2126342"/>
    <lineage>
        <taxon>Bacteria</taxon>
        <taxon>Pseudomonadati</taxon>
        <taxon>Pseudomonadota</taxon>
        <taxon>Gammaproteobacteria</taxon>
        <taxon>Candidatus Kentrum</taxon>
    </lineage>
</organism>
<dbReference type="EMBL" id="CAADFH010000005">
    <property type="protein sequence ID" value="VFJ88704.1"/>
    <property type="molecule type" value="Genomic_DNA"/>
</dbReference>
<comment type="catalytic activity">
    <reaction evidence="1 12">
        <text>3-deoxy-alpha-D-manno-2-octulosonate-8-phosphate + H2O = 3-deoxy-alpha-D-manno-oct-2-ulosonate + phosphate</text>
        <dbReference type="Rhea" id="RHEA:11500"/>
        <dbReference type="ChEBI" id="CHEBI:15377"/>
        <dbReference type="ChEBI" id="CHEBI:43474"/>
        <dbReference type="ChEBI" id="CHEBI:85985"/>
        <dbReference type="ChEBI" id="CHEBI:85986"/>
        <dbReference type="EC" id="3.1.3.45"/>
    </reaction>
</comment>
<dbReference type="SFLD" id="SFLDG01136">
    <property type="entry name" value="C1.6:_Phosphoserine_Phosphatas"/>
    <property type="match status" value="1"/>
</dbReference>
<evidence type="ECO:0000256" key="3">
    <source>
        <dbReference type="ARBA" id="ARBA00005893"/>
    </source>
</evidence>
<protein>
    <recommendedName>
        <fullName evidence="6 12">3-deoxy-D-manno-octulosonate 8-phosphate phosphatase KdsC</fullName>
        <ecNumber evidence="5 12">3.1.3.45</ecNumber>
    </recommendedName>
    <alternativeName>
        <fullName evidence="11 12">KDO 8-P phosphatase</fullName>
    </alternativeName>
</protein>
<dbReference type="GO" id="GO:0019143">
    <property type="term" value="F:3-deoxy-manno-octulosonate-8-phosphatase activity"/>
    <property type="evidence" value="ECO:0007669"/>
    <property type="project" value="UniProtKB-UniRule"/>
</dbReference>
<sequence>MDTKGDDMNSHCNTTPDSLVSAPREIMDRASNIKVIVFDVDGVLTDGSLYLDGYENEYKAFYVRDGHGMKMLMKSGVEIGVITGRNSTVVARRMTELGITHFYQGCGDKRPVFDALLKRLGLAATDAAYVGDDIVDLPVMLRSYLAISVADAHPLVKRCAHWVTPSAGGRGAVRDACELIMSAQGTLAHQFETCLG</sequence>
<dbReference type="InterPro" id="IPR006549">
    <property type="entry name" value="HAD-SF_hydro_IIIA"/>
</dbReference>
<keyword evidence="8 12" id="KW-0378">Hydrolase</keyword>
<comment type="subunit">
    <text evidence="4 12">Homotetramer.</text>
</comment>
<evidence type="ECO:0000313" key="14">
    <source>
        <dbReference type="EMBL" id="VFJ88704.1"/>
    </source>
</evidence>
<dbReference type="SUPFAM" id="SSF56784">
    <property type="entry name" value="HAD-like"/>
    <property type="match status" value="1"/>
</dbReference>
<dbReference type="GO" id="GO:0009103">
    <property type="term" value="P:lipopolysaccharide biosynthetic process"/>
    <property type="evidence" value="ECO:0007669"/>
    <property type="project" value="UniProtKB-UniRule"/>
</dbReference>
<proteinExistence type="inferred from homology"/>
<dbReference type="GO" id="GO:0046872">
    <property type="term" value="F:metal ion binding"/>
    <property type="evidence" value="ECO:0007669"/>
    <property type="project" value="UniProtKB-UniRule"/>
</dbReference>
<evidence type="ECO:0000256" key="10">
    <source>
        <dbReference type="ARBA" id="ARBA00022985"/>
    </source>
</evidence>
<gene>
    <name evidence="14" type="ORF">BECKLFY1418A_GA0070994_100532</name>
</gene>